<dbReference type="InterPro" id="IPR010364">
    <property type="entry name" value="Uncharacterised_IM_CreD"/>
</dbReference>
<sequence>MPRPRETMNRPLIFKLLAIASLTLLILIPLGLIRDTVQDRLRYRLEAVASIAASYAGNQTVTGPILVVPYKIKIDELTGQDGNGKKTYSSRIEDREYLFFPKDLQMQGKLLPTERYRGLHKVLVYELQGHFGGRIDYQLPSAEQLVSDKITLLPPYLAIGISDVRGLIGSPSIKTGTQQLVLEQGAGSFGKGMHAALPPTSLAGSGGLDFSLDLALAGTESLAVTPIGDNNRIELTSSWPHPQFGGSFLPRVRNITENGFHAVWEVSSLASNAQRELRNSKDGKAAIESLQIQLAEPVNIYSQADRATKYGLLFVLLTFVGFFIFETIKQLPIHPIQYLLVGLGLAIFFLLLVSLSEHIAFWIAYLVASAACIGLLGFYLSQVLRSLRRGLGFGAMLTLLYGTLYGLLISEDNALLLGSLMLFVILAIIMIVTRKIDWYQTSALKIAQGN</sequence>
<reference evidence="2 3" key="4">
    <citation type="journal article" date="2010" name="Environ. Microbiol.">
        <title>The bacterial genus Collimonas: mycophagy, weathering and other adaptive solutions to life in oligotrophic soil environments.</title>
        <authorList>
            <person name="Leveau J.H."/>
            <person name="Uroz S."/>
            <person name="de Boer W."/>
        </authorList>
    </citation>
    <scope>NUCLEOTIDE SEQUENCE [LARGE SCALE GENOMIC DNA]</scope>
    <source>
        <strain evidence="2 3">Ter331</strain>
    </source>
</reference>
<feature type="transmembrane region" description="Helical" evidence="1">
    <location>
        <begin position="359"/>
        <end position="379"/>
    </location>
</feature>
<evidence type="ECO:0000313" key="3">
    <source>
        <dbReference type="Proteomes" id="UP000008392"/>
    </source>
</evidence>
<feature type="transmembrane region" description="Helical" evidence="1">
    <location>
        <begin position="310"/>
        <end position="328"/>
    </location>
</feature>
<keyword evidence="1" id="KW-0812">Transmembrane</keyword>
<dbReference type="STRING" id="1005048.CFU_4246"/>
<feature type="transmembrane region" description="Helical" evidence="1">
    <location>
        <begin position="12"/>
        <end position="33"/>
    </location>
</feature>
<reference evidence="2 3" key="5">
    <citation type="journal article" date="2011" name="ISME J.">
        <title>Dual transcriptional profiling of a bacterial/fungal confrontation: Collimonas fungivorans versus Aspergillus niger.</title>
        <authorList>
            <person name="Mela F."/>
            <person name="Fritsche K."/>
            <person name="de Boer W."/>
            <person name="van Veen J.A."/>
            <person name="de Graaff L.H."/>
            <person name="van den Berg M."/>
            <person name="Leveau J.H."/>
        </authorList>
    </citation>
    <scope>NUCLEOTIDE SEQUENCE [LARGE SCALE GENOMIC DNA]</scope>
    <source>
        <strain evidence="2 3">Ter331</strain>
    </source>
</reference>
<organism evidence="2 3">
    <name type="scientific">Collimonas fungivorans (strain Ter331)</name>
    <dbReference type="NCBI Taxonomy" id="1005048"/>
    <lineage>
        <taxon>Bacteria</taxon>
        <taxon>Pseudomonadati</taxon>
        <taxon>Pseudomonadota</taxon>
        <taxon>Betaproteobacteria</taxon>
        <taxon>Burkholderiales</taxon>
        <taxon>Oxalobacteraceae</taxon>
        <taxon>Collimonas</taxon>
    </lineage>
</organism>
<dbReference type="GO" id="GO:0005886">
    <property type="term" value="C:plasma membrane"/>
    <property type="evidence" value="ECO:0007669"/>
    <property type="project" value="TreeGrafter"/>
</dbReference>
<feature type="transmembrane region" description="Helical" evidence="1">
    <location>
        <begin position="391"/>
        <end position="408"/>
    </location>
</feature>
<dbReference type="PIRSF" id="PIRSF004548">
    <property type="entry name" value="CreD"/>
    <property type="match status" value="1"/>
</dbReference>
<dbReference type="NCBIfam" id="NF008712">
    <property type="entry name" value="PRK11715.1-1"/>
    <property type="match status" value="1"/>
</dbReference>
<evidence type="ECO:0000256" key="1">
    <source>
        <dbReference type="SAM" id="Phobius"/>
    </source>
</evidence>
<dbReference type="Pfam" id="PF06123">
    <property type="entry name" value="CreD"/>
    <property type="match status" value="1"/>
</dbReference>
<reference evidence="2 3" key="1">
    <citation type="journal article" date="2004" name="Environ. Microbiol.">
        <title>Phylogeny-function analysis of (meta)genomic libraries: screening for expression of ribosomal RNA genes by large-insert library fluorescent in situ hybridization (LIL-FISH).</title>
        <authorList>
            <person name="Leveau J.H."/>
            <person name="Gerards S."/>
            <person name="de Boer W."/>
            <person name="van Veen J.A."/>
        </authorList>
    </citation>
    <scope>NUCLEOTIDE SEQUENCE [LARGE SCALE GENOMIC DNA]</scope>
    <source>
        <strain evidence="2 3">Ter331</strain>
    </source>
</reference>
<feature type="transmembrane region" description="Helical" evidence="1">
    <location>
        <begin position="414"/>
        <end position="432"/>
    </location>
</feature>
<keyword evidence="1" id="KW-1133">Transmembrane helix</keyword>
<dbReference type="Proteomes" id="UP000008392">
    <property type="component" value="Chromosome"/>
</dbReference>
<proteinExistence type="predicted"/>
<dbReference type="PANTHER" id="PTHR30092:SF0">
    <property type="entry name" value="INNER MEMBRANE PROTEIN CRED"/>
    <property type="match status" value="1"/>
</dbReference>
<dbReference type="EMBL" id="CP002745">
    <property type="protein sequence ID" value="AEK64067.1"/>
    <property type="molecule type" value="Genomic_DNA"/>
</dbReference>
<protein>
    <submittedName>
        <fullName evidence="2">Inner membrane protein CreD</fullName>
    </submittedName>
</protein>
<dbReference type="KEGG" id="cfu:CFU_4246"/>
<gene>
    <name evidence="2" type="primary">creD</name>
    <name evidence="2" type="ordered locus">CFU_4246</name>
</gene>
<keyword evidence="1" id="KW-0472">Membrane</keyword>
<reference evidence="2 3" key="3">
    <citation type="journal article" date="2008" name="FEMS Microbiol. Ecol.">
        <title>Identification and characterization of genes underlying chitinolysis in Collimonas fungivorans Ter331.</title>
        <authorList>
            <person name="Fritsche K."/>
            <person name="de Boer W."/>
            <person name="Gerards S."/>
            <person name="van den Berg M."/>
            <person name="van Veen J.A."/>
            <person name="Leveau J.H."/>
        </authorList>
    </citation>
    <scope>NUCLEOTIDE SEQUENCE [LARGE SCALE GENOMIC DNA]</scope>
    <source>
        <strain evidence="2 3">Ter331</strain>
    </source>
</reference>
<reference evidence="3" key="6">
    <citation type="submission" date="2011-05" db="EMBL/GenBank/DDBJ databases">
        <title>Complete sequence of Collimonas fungivorans Ter331.</title>
        <authorList>
            <person name="Leveau J.H."/>
        </authorList>
    </citation>
    <scope>NUCLEOTIDE SEQUENCE [LARGE SCALE GENOMIC DNA]</scope>
    <source>
        <strain evidence="3">Ter331</strain>
    </source>
</reference>
<dbReference type="PANTHER" id="PTHR30092">
    <property type="entry name" value="INNER MEMBRANE PROTEIN CRED"/>
    <property type="match status" value="1"/>
</dbReference>
<accession>G0AED7</accession>
<evidence type="ECO:0000313" key="2">
    <source>
        <dbReference type="EMBL" id="AEK64067.1"/>
    </source>
</evidence>
<reference evidence="2 3" key="2">
    <citation type="journal article" date="2006" name="J. Microbiol. Methods">
        <title>Genomic flank-sequencing of plasposon insertion sites for rapid identification of functional genes.</title>
        <authorList>
            <person name="Leveau J.H."/>
            <person name="Gerards S."/>
            <person name="Fritsche K."/>
            <person name="Zondag G."/>
            <person name="van Veen J.A."/>
        </authorList>
    </citation>
    <scope>NUCLEOTIDE SEQUENCE [LARGE SCALE GENOMIC DNA]</scope>
    <source>
        <strain evidence="2 3">Ter331</strain>
    </source>
</reference>
<keyword evidence="3" id="KW-1185">Reference proteome</keyword>
<dbReference type="eggNOG" id="COG4452">
    <property type="taxonomic scope" value="Bacteria"/>
</dbReference>
<dbReference type="HOGENOM" id="CLU_036281_1_0_4"/>
<name>G0AED7_COLFT</name>
<dbReference type="AlphaFoldDB" id="G0AED7"/>
<feature type="transmembrane region" description="Helical" evidence="1">
    <location>
        <begin position="335"/>
        <end position="353"/>
    </location>
</feature>